<name>A0AAD3H8R1_9STRA</name>
<dbReference type="AlphaFoldDB" id="A0AAD3H8R1"/>
<evidence type="ECO:0000256" key="2">
    <source>
        <dbReference type="SAM" id="SignalP"/>
    </source>
</evidence>
<protein>
    <submittedName>
        <fullName evidence="3">Uncharacterized protein</fullName>
    </submittedName>
</protein>
<evidence type="ECO:0000313" key="4">
    <source>
        <dbReference type="Proteomes" id="UP001054902"/>
    </source>
</evidence>
<reference evidence="3 4" key="1">
    <citation type="journal article" date="2021" name="Sci. Rep.">
        <title>The genome of the diatom Chaetoceros tenuissimus carries an ancient integrated fragment of an extant virus.</title>
        <authorList>
            <person name="Hongo Y."/>
            <person name="Kimura K."/>
            <person name="Takaki Y."/>
            <person name="Yoshida Y."/>
            <person name="Baba S."/>
            <person name="Kobayashi G."/>
            <person name="Nagasaki K."/>
            <person name="Hano T."/>
            <person name="Tomaru Y."/>
        </authorList>
    </citation>
    <scope>NUCLEOTIDE SEQUENCE [LARGE SCALE GENOMIC DNA]</scope>
    <source>
        <strain evidence="3 4">NIES-3715</strain>
    </source>
</reference>
<feature type="compositionally biased region" description="Pro residues" evidence="1">
    <location>
        <begin position="328"/>
        <end position="358"/>
    </location>
</feature>
<feature type="region of interest" description="Disordered" evidence="1">
    <location>
        <begin position="325"/>
        <end position="366"/>
    </location>
</feature>
<evidence type="ECO:0000313" key="3">
    <source>
        <dbReference type="EMBL" id="GFH54560.1"/>
    </source>
</evidence>
<organism evidence="3 4">
    <name type="scientific">Chaetoceros tenuissimus</name>
    <dbReference type="NCBI Taxonomy" id="426638"/>
    <lineage>
        <taxon>Eukaryota</taxon>
        <taxon>Sar</taxon>
        <taxon>Stramenopiles</taxon>
        <taxon>Ochrophyta</taxon>
        <taxon>Bacillariophyta</taxon>
        <taxon>Coscinodiscophyceae</taxon>
        <taxon>Chaetocerotophycidae</taxon>
        <taxon>Chaetocerotales</taxon>
        <taxon>Chaetocerotaceae</taxon>
        <taxon>Chaetoceros</taxon>
    </lineage>
</organism>
<sequence length="517" mass="55899">MRHINRLAITLLSYCSHYFHAINAASYPNDPSTAIPSIFSGMSNHFTQYCAPFGIPIFAVSGFDQVKFKHACNVMAQFIDNNQDGCADDIDVVKSIRESKAGMGLMINESSTNFYTNDFHGQPLFLDETRPECSGSSETASCRDAALEEIIHVITQFGVSRVYNSDFGECYNGNGSNRSTLQVQMDMARGGHFTTVPSAYPTSAYYTYDDQTCDYECMVAEFIYWGITSMLGGQEANRDDISNEWKLPTASEINSSLPQFYNLLRDNVTSMKLMSPIGVLPGSGRQSTGATATYNPSSQTCPNGCALDGAGCGVLGGSNNVCTYSQTPTPPSPTPPSPSLSPITPSPPTSLIPSPTPPTGDINGEEACENHGYSQSTCLSIGINNDCCQWDEGECWSAIGQNVCQTESAPPVPSPTSVSPDDSCQDVASRFSYGNKMKTCKFISWKTNVRCDKHGSAGSRNCPVTCKNGCKCFDTSDAFSLSNGKQRTCRWAANANTFKRCKKNVVRSNCPITCGVC</sequence>
<dbReference type="EMBL" id="BLLK01000047">
    <property type="protein sequence ID" value="GFH54560.1"/>
    <property type="molecule type" value="Genomic_DNA"/>
</dbReference>
<dbReference type="Proteomes" id="UP001054902">
    <property type="component" value="Unassembled WGS sequence"/>
</dbReference>
<feature type="chain" id="PRO_5041945768" evidence="2">
    <location>
        <begin position="22"/>
        <end position="517"/>
    </location>
</feature>
<evidence type="ECO:0000256" key="1">
    <source>
        <dbReference type="SAM" id="MobiDB-lite"/>
    </source>
</evidence>
<gene>
    <name evidence="3" type="ORF">CTEN210_11036</name>
</gene>
<proteinExistence type="predicted"/>
<feature type="signal peptide" evidence="2">
    <location>
        <begin position="1"/>
        <end position="21"/>
    </location>
</feature>
<accession>A0AAD3H8R1</accession>
<keyword evidence="2" id="KW-0732">Signal</keyword>
<comment type="caution">
    <text evidence="3">The sequence shown here is derived from an EMBL/GenBank/DDBJ whole genome shotgun (WGS) entry which is preliminary data.</text>
</comment>
<keyword evidence="4" id="KW-1185">Reference proteome</keyword>